<dbReference type="RefSeq" id="WP_305471720.1">
    <property type="nucleotide sequence ID" value="NZ_JAUYVT010000004.1"/>
</dbReference>
<sequence>MKSNLSLANLPDSLKPDVSLIADARDVEQLSLFIDNTAAELEIGNSMSNGFHAYDLWSRFTRNIKQHIPVSESPNRVIIERDISEKIEGVTYAGKLGISPALIRGEKEDFLAWPSDREEKVERALIRLASQGKIAKISGKMGKRYGVYFTFSELISELKSVKQALNHKELKQALLILKGSELSLSYKTLDADGGVIESNETSMNYLSAIHFSSGRGRSSVRCVAVLNEFMSKQIESVEYKSYYYNRTQSFKRSLSIWLSFRLYRMFRYASPAHTHHFMLVKTMVKFGAIDSDKDVGSRIVALRRDMTATMKDLMSAEIIKDYSVSNIKNDDDEIVDYKYILYPADKFCNEIIELNKHSVRITTKASKIKDFADSDGLL</sequence>
<evidence type="ECO:0000313" key="2">
    <source>
        <dbReference type="Proteomes" id="UP001177212"/>
    </source>
</evidence>
<accession>A0ABT9FCD6</accession>
<proteinExistence type="predicted"/>
<protein>
    <submittedName>
        <fullName evidence="1">Replication protein A</fullName>
    </submittedName>
</protein>
<comment type="caution">
    <text evidence="1">The sequence shown here is derived from an EMBL/GenBank/DDBJ whole genome shotgun (WGS) entry which is preliminary data.</text>
</comment>
<name>A0ABT9FCD6_9GAMM</name>
<reference evidence="1" key="1">
    <citation type="submission" date="2023-07" db="EMBL/GenBank/DDBJ databases">
        <title>Genome content predicts the carbon catabolic preferences of heterotrophic bacteria.</title>
        <authorList>
            <person name="Gralka M."/>
        </authorList>
    </citation>
    <scope>NUCLEOTIDE SEQUENCE</scope>
    <source>
        <strain evidence="1">4G09</strain>
    </source>
</reference>
<evidence type="ECO:0000313" key="1">
    <source>
        <dbReference type="EMBL" id="MDP2564443.1"/>
    </source>
</evidence>
<dbReference type="Proteomes" id="UP001177212">
    <property type="component" value="Unassembled WGS sequence"/>
</dbReference>
<dbReference type="EMBL" id="JAUYVT010000004">
    <property type="protein sequence ID" value="MDP2564443.1"/>
    <property type="molecule type" value="Genomic_DNA"/>
</dbReference>
<keyword evidence="2" id="KW-1185">Reference proteome</keyword>
<gene>
    <name evidence="1" type="ORF">Q8W34_07335</name>
</gene>
<organism evidence="1 2">
    <name type="scientific">Pseudoalteromonas marina</name>
    <dbReference type="NCBI Taxonomy" id="267375"/>
    <lineage>
        <taxon>Bacteria</taxon>
        <taxon>Pseudomonadati</taxon>
        <taxon>Pseudomonadota</taxon>
        <taxon>Gammaproteobacteria</taxon>
        <taxon>Alteromonadales</taxon>
        <taxon>Pseudoalteromonadaceae</taxon>
        <taxon>Pseudoalteromonas</taxon>
    </lineage>
</organism>